<feature type="region of interest" description="Disordered" evidence="1">
    <location>
        <begin position="309"/>
        <end position="348"/>
    </location>
</feature>
<feature type="domain" description="Chromo" evidence="2">
    <location>
        <begin position="8"/>
        <end position="73"/>
    </location>
</feature>
<dbReference type="SMART" id="SM00298">
    <property type="entry name" value="CHROMO"/>
    <property type="match status" value="1"/>
</dbReference>
<dbReference type="Gene3D" id="2.40.50.40">
    <property type="match status" value="1"/>
</dbReference>
<dbReference type="GO" id="GO:0006338">
    <property type="term" value="P:chromatin remodeling"/>
    <property type="evidence" value="ECO:0007669"/>
    <property type="project" value="UniProtKB-ARBA"/>
</dbReference>
<organism evidence="3 4">
    <name type="scientific">Asterophora parasitica</name>
    <dbReference type="NCBI Taxonomy" id="117018"/>
    <lineage>
        <taxon>Eukaryota</taxon>
        <taxon>Fungi</taxon>
        <taxon>Dikarya</taxon>
        <taxon>Basidiomycota</taxon>
        <taxon>Agaricomycotina</taxon>
        <taxon>Agaricomycetes</taxon>
        <taxon>Agaricomycetidae</taxon>
        <taxon>Agaricales</taxon>
        <taxon>Tricholomatineae</taxon>
        <taxon>Lyophyllaceae</taxon>
        <taxon>Asterophora</taxon>
    </lineage>
</organism>
<evidence type="ECO:0000256" key="1">
    <source>
        <dbReference type="SAM" id="MobiDB-lite"/>
    </source>
</evidence>
<evidence type="ECO:0000313" key="3">
    <source>
        <dbReference type="EMBL" id="KAG5647235.1"/>
    </source>
</evidence>
<dbReference type="AlphaFoldDB" id="A0A9P7KFV1"/>
<dbReference type="InterPro" id="IPR000953">
    <property type="entry name" value="Chromo/chromo_shadow_dom"/>
</dbReference>
<feature type="compositionally biased region" description="Polar residues" evidence="1">
    <location>
        <begin position="309"/>
        <end position="320"/>
    </location>
</feature>
<feature type="compositionally biased region" description="Basic residues" evidence="1">
    <location>
        <begin position="148"/>
        <end position="159"/>
    </location>
</feature>
<feature type="compositionally biased region" description="Acidic residues" evidence="1">
    <location>
        <begin position="200"/>
        <end position="214"/>
    </location>
</feature>
<feature type="compositionally biased region" description="Polar residues" evidence="1">
    <location>
        <begin position="449"/>
        <end position="461"/>
    </location>
</feature>
<dbReference type="Pfam" id="PF00385">
    <property type="entry name" value="Chromo"/>
    <property type="match status" value="1"/>
</dbReference>
<reference evidence="3" key="1">
    <citation type="submission" date="2020-07" db="EMBL/GenBank/DDBJ databases">
        <authorList>
            <person name="Nieuwenhuis M."/>
            <person name="Van De Peppel L.J.J."/>
        </authorList>
    </citation>
    <scope>NUCLEOTIDE SEQUENCE</scope>
    <source>
        <strain evidence="3">AP01</strain>
        <tissue evidence="3">Mycelium</tissue>
    </source>
</reference>
<dbReference type="SUPFAM" id="SSF54160">
    <property type="entry name" value="Chromo domain-like"/>
    <property type="match status" value="1"/>
</dbReference>
<evidence type="ECO:0000259" key="2">
    <source>
        <dbReference type="PROSITE" id="PS50013"/>
    </source>
</evidence>
<gene>
    <name evidence="3" type="ORF">DXG03_000770</name>
</gene>
<protein>
    <recommendedName>
        <fullName evidence="2">Chromo domain-containing protein</fullName>
    </recommendedName>
</protein>
<keyword evidence="4" id="KW-1185">Reference proteome</keyword>
<comment type="caution">
    <text evidence="3">The sequence shown here is derived from an EMBL/GenBank/DDBJ whole genome shotgun (WGS) entry which is preliminary data.</text>
</comment>
<feature type="compositionally biased region" description="Basic residues" evidence="1">
    <location>
        <begin position="90"/>
        <end position="99"/>
    </location>
</feature>
<feature type="region of interest" description="Disordered" evidence="1">
    <location>
        <begin position="365"/>
        <end position="478"/>
    </location>
</feature>
<feature type="compositionally biased region" description="Low complexity" evidence="1">
    <location>
        <begin position="332"/>
        <end position="345"/>
    </location>
</feature>
<feature type="compositionally biased region" description="Acidic residues" evidence="1">
    <location>
        <begin position="433"/>
        <end position="446"/>
    </location>
</feature>
<dbReference type="EMBL" id="JABCKV010000011">
    <property type="protein sequence ID" value="KAG5647235.1"/>
    <property type="molecule type" value="Genomic_DNA"/>
</dbReference>
<dbReference type="Proteomes" id="UP000775547">
    <property type="component" value="Unassembled WGS sequence"/>
</dbReference>
<dbReference type="CDD" id="cd18968">
    <property type="entry name" value="chromodomain"/>
    <property type="match status" value="1"/>
</dbReference>
<name>A0A9P7KFV1_9AGAR</name>
<dbReference type="InterPro" id="IPR023780">
    <property type="entry name" value="Chromo_domain"/>
</dbReference>
<dbReference type="InterPro" id="IPR016197">
    <property type="entry name" value="Chromo-like_dom_sf"/>
</dbReference>
<feature type="region of interest" description="Disordered" evidence="1">
    <location>
        <begin position="86"/>
        <end position="227"/>
    </location>
</feature>
<evidence type="ECO:0000313" key="4">
    <source>
        <dbReference type="Proteomes" id="UP000775547"/>
    </source>
</evidence>
<feature type="compositionally biased region" description="Basic and acidic residues" evidence="1">
    <location>
        <begin position="369"/>
        <end position="388"/>
    </location>
</feature>
<proteinExistence type="predicted"/>
<dbReference type="PROSITE" id="PS50013">
    <property type="entry name" value="CHROMO_2"/>
    <property type="match status" value="1"/>
</dbReference>
<accession>A0A9P7KFV1</accession>
<dbReference type="OrthoDB" id="2447764at2759"/>
<sequence length="698" mass="75665">MDSDEKEYEVETITQARVERGKRTKNLVWKYHVRWKGYGPSDDTWEPAESFADSEQIIERFWERSNVGDRDYRDFNLFKAGEEFLIVGPPRRKPKRKSLHSSSVSVPPPTPGPISTQAQQSASIAKEKRRRSPSIIEIQDSEGESPPRKRARESKRKSTRPALPTRTRRPLPARNVAAKTSTPPPQPTRSALKSARAPSVEDEVIPPSDDELDELSLNAPPPGKHVAGSQAVLHAFGTDDAAKTIQTPEIPPDVDMNQQSASPDPLFDDMKEQGLPFHRVKAANPKVKMVENPGIADFEGAIATKARLSRQNAEPSSSAAPTVGANRAKNASGFRPGPGRSSSGFVKKNTSSLLTFDKGRLKTVKGRYRKEPKERLKEPQPERYHDVESTAGSLWGTEEAPNDEIPGLSMSSGDEAPPTANELLRLAGADNNNDSDEALPDFEDDAPAANQSAPEPTSVSELTEPATELHPDQTRSSLQQSLALAKNKLFPSGATNAVINTLGAWKHSTIFGPLGLGSDSHNKSVPEPITSESSPPQSFFLNLDASVSIPIILSTRSPASTGSSSFDFIVANKGPPGKFYSEKAALAVLDTVRTCGPSAKILPDSSATPDNKGQFELFQSRLNVGELFLALMCPELLLAFCSSDSALLSQRLNISPTLLGHSGDVLVARVIIENHSAYADAVTDADAQRWQWSPTAST</sequence>
<reference evidence="3" key="2">
    <citation type="submission" date="2021-10" db="EMBL/GenBank/DDBJ databases">
        <title>Phylogenomics reveals ancestral predisposition of the termite-cultivated fungus Termitomyces towards a domesticated lifestyle.</title>
        <authorList>
            <person name="Auxier B."/>
            <person name="Grum-Grzhimaylo A."/>
            <person name="Cardenas M.E."/>
            <person name="Lodge J.D."/>
            <person name="Laessoe T."/>
            <person name="Pedersen O."/>
            <person name="Smith M.E."/>
            <person name="Kuyper T.W."/>
            <person name="Franco-Molano E.A."/>
            <person name="Baroni T.J."/>
            <person name="Aanen D.K."/>
        </authorList>
    </citation>
    <scope>NUCLEOTIDE SEQUENCE</scope>
    <source>
        <strain evidence="3">AP01</strain>
        <tissue evidence="3">Mycelium</tissue>
    </source>
</reference>